<name>A0A239FWU5_9RHOB</name>
<protein>
    <submittedName>
        <fullName evidence="2">Uncharacterized protein</fullName>
    </submittedName>
</protein>
<dbReference type="AlphaFoldDB" id="A0A239FWU5"/>
<evidence type="ECO:0000313" key="3">
    <source>
        <dbReference type="Proteomes" id="UP000198440"/>
    </source>
</evidence>
<evidence type="ECO:0000313" key="2">
    <source>
        <dbReference type="EMBL" id="SNS61205.1"/>
    </source>
</evidence>
<gene>
    <name evidence="2" type="ORF">SAMN04488078_102268</name>
</gene>
<accession>A0A239FWU5</accession>
<feature type="signal peptide" evidence="1">
    <location>
        <begin position="1"/>
        <end position="27"/>
    </location>
</feature>
<dbReference type="OrthoDB" id="9975319at2"/>
<keyword evidence="1" id="KW-0732">Signal</keyword>
<dbReference type="RefSeq" id="WP_089278273.1">
    <property type="nucleotide sequence ID" value="NZ_FZON01000022.1"/>
</dbReference>
<reference evidence="2 3" key="1">
    <citation type="submission" date="2017-06" db="EMBL/GenBank/DDBJ databases">
        <authorList>
            <person name="Kim H.J."/>
            <person name="Triplett B.A."/>
        </authorList>
    </citation>
    <scope>NUCLEOTIDE SEQUENCE [LARGE SCALE GENOMIC DNA]</scope>
    <source>
        <strain evidence="2 3">DSM 11445</strain>
    </source>
</reference>
<evidence type="ECO:0000256" key="1">
    <source>
        <dbReference type="SAM" id="SignalP"/>
    </source>
</evidence>
<feature type="chain" id="PRO_5012918439" evidence="1">
    <location>
        <begin position="28"/>
        <end position="187"/>
    </location>
</feature>
<proteinExistence type="predicted"/>
<dbReference type="Proteomes" id="UP000198440">
    <property type="component" value="Unassembled WGS sequence"/>
</dbReference>
<sequence length="187" mass="20188">MTNTFTKITSAALLIATTLAGVQTANAAPLTHNYRAYEVIMDCYNPAMENTGSKDALRVTFHTSSGKTYAGNKIMQPSTTCSRGNKIVYRSPQIALPNRDTISKVVVSASGQDALWTNKVQIHQYDKGAPNTGFKHLTPGNWDTGHGRGYCLSMDRGDNRAPWTSFVAGSGCAPKMTFQIGRGAQAH</sequence>
<organism evidence="2 3">
    <name type="scientific">Antarctobacter heliothermus</name>
    <dbReference type="NCBI Taxonomy" id="74033"/>
    <lineage>
        <taxon>Bacteria</taxon>
        <taxon>Pseudomonadati</taxon>
        <taxon>Pseudomonadota</taxon>
        <taxon>Alphaproteobacteria</taxon>
        <taxon>Rhodobacterales</taxon>
        <taxon>Roseobacteraceae</taxon>
        <taxon>Antarctobacter</taxon>
    </lineage>
</organism>
<dbReference type="EMBL" id="FZON01000022">
    <property type="protein sequence ID" value="SNS61205.1"/>
    <property type="molecule type" value="Genomic_DNA"/>
</dbReference>